<feature type="region of interest" description="Disordered" evidence="1">
    <location>
        <begin position="1"/>
        <end position="182"/>
    </location>
</feature>
<dbReference type="AlphaFoldDB" id="A0A6A6YTA0"/>
<feature type="compositionally biased region" description="Basic and acidic residues" evidence="1">
    <location>
        <begin position="363"/>
        <end position="379"/>
    </location>
</feature>
<feature type="region of interest" description="Disordered" evidence="1">
    <location>
        <begin position="514"/>
        <end position="639"/>
    </location>
</feature>
<feature type="compositionally biased region" description="Polar residues" evidence="1">
    <location>
        <begin position="224"/>
        <end position="239"/>
    </location>
</feature>
<dbReference type="OrthoDB" id="3786150at2759"/>
<organism evidence="2">
    <name type="scientific">Mytilinidion resinicola</name>
    <dbReference type="NCBI Taxonomy" id="574789"/>
    <lineage>
        <taxon>Eukaryota</taxon>
        <taxon>Fungi</taxon>
        <taxon>Dikarya</taxon>
        <taxon>Ascomycota</taxon>
        <taxon>Pezizomycotina</taxon>
        <taxon>Dothideomycetes</taxon>
        <taxon>Pleosporomycetidae</taxon>
        <taxon>Mytilinidiales</taxon>
        <taxon>Mytilinidiaceae</taxon>
        <taxon>Mytilinidion</taxon>
    </lineage>
</organism>
<feature type="compositionally biased region" description="Polar residues" evidence="1">
    <location>
        <begin position="87"/>
        <end position="106"/>
    </location>
</feature>
<feature type="region of interest" description="Disordered" evidence="1">
    <location>
        <begin position="360"/>
        <end position="379"/>
    </location>
</feature>
<dbReference type="EMBL" id="MU003697">
    <property type="protein sequence ID" value="KAF2812176.1"/>
    <property type="molecule type" value="Genomic_DNA"/>
</dbReference>
<dbReference type="RefSeq" id="XP_033579140.1">
    <property type="nucleotide sequence ID" value="XM_033727830.1"/>
</dbReference>
<feature type="compositionally biased region" description="Basic and acidic residues" evidence="1">
    <location>
        <begin position="531"/>
        <end position="550"/>
    </location>
</feature>
<dbReference type="GeneID" id="54468723"/>
<sequence length="907" mass="100365">MAAENQTPPAAFSIPGLSLVTGQEASETSAPQEETPSPAPQSSPSPPLVAASINPAPTTHASGWAPINEDAASHPSGRNPINRRTSELNPGSQLVNVLNSQPSDGKQTLEKPESHQVAFGTPPAPVTEEPTPAKPKHKKAKFSVPVGSASAPVNQIHDETPSGSEADEPTTSTPANAPKSKSAKLFSDYKAAQAAAALLPVPAYTEGCGWGTYPMPPEGESPKPHTNSPPAINTNGQTNPALWEDRRSRFEKNGIDQSDKLPLKLIDMRVDPKTKKPKRQPMYWTWGAPLDYNDNKTIKDINDRRKTNIERICRDPPWTEYERKILALLFEMYPEISMKEAAERWNYHFVNNFTGDGYVGRADPNDPRETHFGEPDNFRRCPRTLESIRAEYLENQDSYNQGEAPKIKKRPNDNGKGKKRKIEMYCSDQEEKGDDKPKVKRAKKESTPAPPKPEEKEAPAPESAFFPEVRLLIKKHIQAQLRQKAAKSKAESGKITQRARLLNWQEIMRALNDERKSGLSAAEKKKYRNVKYQDLKEEHDKFKQQYRDAEFDITGDLVMKDADDEDKPQEDTTHTEEASQQGSDEPIPASSAPSPTSSVLNARFLDLAGVSESDFPPSASPPRRTHPSPPRPQTPTPHIELDYSISFHHAERCILSDLNDENTYAYEHPSKLADALNKRRRVEHPELKQKNRTRAQVERHWEFFGGMYQKGEVPGEEYDGWMPETEGAETAETHVSSVLTVQDTESAQIESGVGETETHTPVVVDTVQQTTTTTTTTTVAATVDTGSELSLEVRNRVFRRTQQIAREAGATGTQVFRAGLDAWGRALHEVRAEIAAEAEAKAAAEQETAATLTEGAISTRQMEDYVEDEVDWSDGEDRGGESGGEVDVAVSTSAPVQVSDEEDEEEL</sequence>
<gene>
    <name evidence="2 4" type="ORF">BDZ99DRAFT_568913</name>
</gene>
<evidence type="ECO:0000256" key="1">
    <source>
        <dbReference type="SAM" id="MobiDB-lite"/>
    </source>
</evidence>
<evidence type="ECO:0000313" key="3">
    <source>
        <dbReference type="Proteomes" id="UP000504636"/>
    </source>
</evidence>
<evidence type="ECO:0000313" key="4">
    <source>
        <dbReference type="RefSeq" id="XP_033579140.1"/>
    </source>
</evidence>
<feature type="compositionally biased region" description="Pro residues" evidence="1">
    <location>
        <begin position="37"/>
        <end position="47"/>
    </location>
</feature>
<reference evidence="2 4" key="1">
    <citation type="journal article" date="2020" name="Stud. Mycol.">
        <title>101 Dothideomycetes genomes: a test case for predicting lifestyles and emergence of pathogens.</title>
        <authorList>
            <person name="Haridas S."/>
            <person name="Albert R."/>
            <person name="Binder M."/>
            <person name="Bloem J."/>
            <person name="Labutti K."/>
            <person name="Salamov A."/>
            <person name="Andreopoulos B."/>
            <person name="Baker S."/>
            <person name="Barry K."/>
            <person name="Bills G."/>
            <person name="Bluhm B."/>
            <person name="Cannon C."/>
            <person name="Castanera R."/>
            <person name="Culley D."/>
            <person name="Daum C."/>
            <person name="Ezra D."/>
            <person name="Gonzalez J."/>
            <person name="Henrissat B."/>
            <person name="Kuo A."/>
            <person name="Liang C."/>
            <person name="Lipzen A."/>
            <person name="Lutzoni F."/>
            <person name="Magnuson J."/>
            <person name="Mondo S."/>
            <person name="Nolan M."/>
            <person name="Ohm R."/>
            <person name="Pangilinan J."/>
            <person name="Park H.-J."/>
            <person name="Ramirez L."/>
            <person name="Alfaro M."/>
            <person name="Sun H."/>
            <person name="Tritt A."/>
            <person name="Yoshinaga Y."/>
            <person name="Zwiers L.-H."/>
            <person name="Turgeon B."/>
            <person name="Goodwin S."/>
            <person name="Spatafora J."/>
            <person name="Crous P."/>
            <person name="Grigoriev I."/>
        </authorList>
    </citation>
    <scope>NUCLEOTIDE SEQUENCE</scope>
    <source>
        <strain evidence="2 4">CBS 304.34</strain>
    </source>
</reference>
<reference evidence="4" key="2">
    <citation type="submission" date="2020-04" db="EMBL/GenBank/DDBJ databases">
        <authorList>
            <consortium name="NCBI Genome Project"/>
        </authorList>
    </citation>
    <scope>NUCLEOTIDE SEQUENCE</scope>
    <source>
        <strain evidence="4">CBS 304.34</strain>
    </source>
</reference>
<dbReference type="Proteomes" id="UP000504636">
    <property type="component" value="Unplaced"/>
</dbReference>
<protein>
    <submittedName>
        <fullName evidence="2 4">Uncharacterized protein</fullName>
    </submittedName>
</protein>
<feature type="region of interest" description="Disordered" evidence="1">
    <location>
        <begin position="215"/>
        <end position="239"/>
    </location>
</feature>
<feature type="region of interest" description="Disordered" evidence="1">
    <location>
        <begin position="393"/>
        <end position="461"/>
    </location>
</feature>
<reference evidence="4" key="3">
    <citation type="submission" date="2025-04" db="UniProtKB">
        <authorList>
            <consortium name="RefSeq"/>
        </authorList>
    </citation>
    <scope>IDENTIFICATION</scope>
    <source>
        <strain evidence="4">CBS 304.34</strain>
    </source>
</reference>
<name>A0A6A6YTA0_9PEZI</name>
<proteinExistence type="predicted"/>
<feature type="region of interest" description="Disordered" evidence="1">
    <location>
        <begin position="871"/>
        <end position="907"/>
    </location>
</feature>
<accession>A0A6A6YTA0</accession>
<feature type="compositionally biased region" description="Low complexity" evidence="1">
    <location>
        <begin position="586"/>
        <end position="598"/>
    </location>
</feature>
<keyword evidence="3" id="KW-1185">Reference proteome</keyword>
<evidence type="ECO:0000313" key="2">
    <source>
        <dbReference type="EMBL" id="KAF2812176.1"/>
    </source>
</evidence>